<evidence type="ECO:0000313" key="1">
    <source>
        <dbReference type="EMBL" id="CQR73861.1"/>
    </source>
</evidence>
<dbReference type="AlphaFoldDB" id="A0A0U1L2F2"/>
<dbReference type="Proteomes" id="UP000049855">
    <property type="component" value="Unassembled WGS sequence"/>
</dbReference>
<evidence type="ECO:0000313" key="2">
    <source>
        <dbReference type="Proteomes" id="UP000049855"/>
    </source>
</evidence>
<dbReference type="RefSeq" id="WP_021171118.1">
    <property type="nucleotide sequence ID" value="NZ_CTRP01000014.1"/>
</dbReference>
<name>A0A0U1L2F2_9FIRM</name>
<sequence>MTEDVVKEEQTNSKKVSWEAFVKQDALNFMMAHNLQAITVDDGAGKKGVIKRTSKGDFSVQITSNEIL</sequence>
<reference evidence="2" key="1">
    <citation type="submission" date="2015-03" db="EMBL/GenBank/DDBJ databases">
        <authorList>
            <person name="Nijsse Bart"/>
        </authorList>
    </citation>
    <scope>NUCLEOTIDE SEQUENCE [LARGE SCALE GENOMIC DNA]</scope>
</reference>
<protein>
    <submittedName>
        <fullName evidence="1">Uncharacterized protein</fullName>
    </submittedName>
</protein>
<dbReference type="EMBL" id="CTRP01000014">
    <property type="protein sequence ID" value="CQR73861.1"/>
    <property type="molecule type" value="Genomic_DNA"/>
</dbReference>
<keyword evidence="2" id="KW-1185">Reference proteome</keyword>
<gene>
    <name evidence="1" type="ORF">SpAn4DRAFT_0323</name>
</gene>
<accession>A0A0U1L2F2</accession>
<proteinExistence type="predicted"/>
<organism evidence="1 2">
    <name type="scientific">Sporomusa ovata</name>
    <dbReference type="NCBI Taxonomy" id="2378"/>
    <lineage>
        <taxon>Bacteria</taxon>
        <taxon>Bacillati</taxon>
        <taxon>Bacillota</taxon>
        <taxon>Negativicutes</taxon>
        <taxon>Selenomonadales</taxon>
        <taxon>Sporomusaceae</taxon>
        <taxon>Sporomusa</taxon>
    </lineage>
</organism>